<keyword evidence="1" id="KW-0862">Zinc</keyword>
<dbReference type="SMART" id="SM00849">
    <property type="entry name" value="Lactamase_B"/>
    <property type="match status" value="1"/>
</dbReference>
<dbReference type="EMBL" id="BOSM01000008">
    <property type="protein sequence ID" value="GIP60135.1"/>
    <property type="molecule type" value="Genomic_DNA"/>
</dbReference>
<dbReference type="InterPro" id="IPR036866">
    <property type="entry name" value="RibonucZ/Hydroxyglut_hydro"/>
</dbReference>
<dbReference type="Proteomes" id="UP000681290">
    <property type="component" value="Unassembled WGS sequence"/>
</dbReference>
<dbReference type="Gene3D" id="3.60.15.10">
    <property type="entry name" value="Ribonuclease Z/Hydroxyacylglutathione hydrolase-like"/>
    <property type="match status" value="1"/>
</dbReference>
<comment type="caution">
    <text evidence="6">The sequence shown here is derived from an EMBL/GenBank/DDBJ whole genome shotgun (WGS) entry which is preliminary data.</text>
</comment>
<dbReference type="InterPro" id="IPR001279">
    <property type="entry name" value="Metallo-B-lactamas"/>
</dbReference>
<reference evidence="6 7" key="1">
    <citation type="submission" date="2021-03" db="EMBL/GenBank/DDBJ databases">
        <title>Antimicrobial resistance genes in bacteria isolated from Japanese honey, and their potential for conferring macrolide and lincosamide resistance in the American foulbrood pathogen Paenibacillus larvae.</title>
        <authorList>
            <person name="Okamoto M."/>
            <person name="Kumagai M."/>
            <person name="Kanamori H."/>
            <person name="Takamatsu D."/>
        </authorList>
    </citation>
    <scope>NUCLEOTIDE SEQUENCE [LARGE SCALE GENOMIC DNA]</scope>
    <source>
        <strain evidence="6 7">J15TS10</strain>
    </source>
</reference>
<dbReference type="CDD" id="cd07716">
    <property type="entry name" value="RNaseZ_short-form-like_MBL-fold"/>
    <property type="match status" value="1"/>
</dbReference>
<evidence type="ECO:0000256" key="4">
    <source>
        <dbReference type="ARBA" id="ARBA00048505"/>
    </source>
</evidence>
<dbReference type="PANTHER" id="PTHR46018:SF4">
    <property type="entry name" value="METALLO-HYDROLASE YHFI-RELATED"/>
    <property type="match status" value="1"/>
</dbReference>
<evidence type="ECO:0000256" key="2">
    <source>
        <dbReference type="ARBA" id="ARBA00034221"/>
    </source>
</evidence>
<name>A0ABQ4MW32_9BACL</name>
<evidence type="ECO:0000313" key="7">
    <source>
        <dbReference type="Proteomes" id="UP000681290"/>
    </source>
</evidence>
<protein>
    <recommendedName>
        <fullName evidence="5">Metallo-beta-lactamase domain-containing protein</fullName>
    </recommendedName>
</protein>
<dbReference type="SUPFAM" id="SSF56281">
    <property type="entry name" value="Metallo-hydrolase/oxidoreductase"/>
    <property type="match status" value="1"/>
</dbReference>
<organism evidence="6 7">
    <name type="scientific">Paenibacillus woosongensis</name>
    <dbReference type="NCBI Taxonomy" id="307580"/>
    <lineage>
        <taxon>Bacteria</taxon>
        <taxon>Bacillati</taxon>
        <taxon>Bacillota</taxon>
        <taxon>Bacilli</taxon>
        <taxon>Bacillales</taxon>
        <taxon>Paenibacillaceae</taxon>
        <taxon>Paenibacillus</taxon>
    </lineage>
</organism>
<comment type="function">
    <text evidence="3">Counteracts the endogenous Pycsar antiviral defense system. Phosphodiesterase that enables metal-dependent hydrolysis of host cyclic nucleotide Pycsar defense signals such as cCMP and cUMP.</text>
</comment>
<feature type="domain" description="Metallo-beta-lactamase" evidence="5">
    <location>
        <begin position="21"/>
        <end position="192"/>
    </location>
</feature>
<dbReference type="Pfam" id="PF12706">
    <property type="entry name" value="Lactamase_B_2"/>
    <property type="match status" value="1"/>
</dbReference>
<dbReference type="PANTHER" id="PTHR46018">
    <property type="entry name" value="ZINC PHOSPHODIESTERASE ELAC PROTEIN 1"/>
    <property type="match status" value="1"/>
</dbReference>
<proteinExistence type="predicted"/>
<evidence type="ECO:0000256" key="3">
    <source>
        <dbReference type="ARBA" id="ARBA00034301"/>
    </source>
</evidence>
<comment type="catalytic activity">
    <reaction evidence="2">
        <text>3',5'-cyclic CMP + H2O = CMP + H(+)</text>
        <dbReference type="Rhea" id="RHEA:72675"/>
        <dbReference type="ChEBI" id="CHEBI:15377"/>
        <dbReference type="ChEBI" id="CHEBI:15378"/>
        <dbReference type="ChEBI" id="CHEBI:58003"/>
        <dbReference type="ChEBI" id="CHEBI:60377"/>
    </reaction>
    <physiologicalReaction direction="left-to-right" evidence="2">
        <dbReference type="Rhea" id="RHEA:72676"/>
    </physiologicalReaction>
</comment>
<sequence>MDAMDIKILGYWGGYPSAGGATAGYLIDTGEGQILLDCGSGVMSRLAQYTSVDRLDGVILSHLHYDHMADIGILQYAAVNAIRNGRMKKKLFLYAPDEPANILNTLHGDHTEIRRIDPSRVIRLAGADIEFVSVSHTVPCYAVKVTYRDKVLVYSGDTSYCDALVELARGADIFLCEATICEGSVHTTGAGHMNASQAGMIADQANVKRLVLVHLPGDGDLEYMRQSASEIFSGPVELPDTSVLYSI</sequence>
<keyword evidence="7" id="KW-1185">Reference proteome</keyword>
<evidence type="ECO:0000313" key="6">
    <source>
        <dbReference type="EMBL" id="GIP60135.1"/>
    </source>
</evidence>
<evidence type="ECO:0000256" key="1">
    <source>
        <dbReference type="ARBA" id="ARBA00022833"/>
    </source>
</evidence>
<gene>
    <name evidence="6" type="ORF">J15TS10_39490</name>
</gene>
<accession>A0ABQ4MW32</accession>
<comment type="catalytic activity">
    <reaction evidence="4">
        <text>3',5'-cyclic UMP + H2O = UMP + H(+)</text>
        <dbReference type="Rhea" id="RHEA:70575"/>
        <dbReference type="ChEBI" id="CHEBI:15377"/>
        <dbReference type="ChEBI" id="CHEBI:15378"/>
        <dbReference type="ChEBI" id="CHEBI:57865"/>
        <dbReference type="ChEBI" id="CHEBI:184387"/>
    </reaction>
    <physiologicalReaction direction="left-to-right" evidence="4">
        <dbReference type="Rhea" id="RHEA:70576"/>
    </physiologicalReaction>
</comment>
<evidence type="ECO:0000259" key="5">
    <source>
        <dbReference type="SMART" id="SM00849"/>
    </source>
</evidence>